<name>A0ABY9RFK7_9BURK</name>
<dbReference type="InterPro" id="IPR025669">
    <property type="entry name" value="AAA_dom"/>
</dbReference>
<dbReference type="Pfam" id="PF13614">
    <property type="entry name" value="AAA_31"/>
    <property type="match status" value="1"/>
</dbReference>
<dbReference type="InterPro" id="IPR027417">
    <property type="entry name" value="P-loop_NTPase"/>
</dbReference>
<dbReference type="InterPro" id="IPR050678">
    <property type="entry name" value="DNA_Partitioning_ATPase"/>
</dbReference>
<dbReference type="EMBL" id="CP133720">
    <property type="protein sequence ID" value="WMW79639.1"/>
    <property type="molecule type" value="Genomic_DNA"/>
</dbReference>
<reference evidence="2" key="1">
    <citation type="submission" date="2023-09" db="EMBL/GenBank/DDBJ databases">
        <title>Undibacterium sp. 20NA77.5 isolated from freshwater.</title>
        <authorList>
            <person name="Le V."/>
            <person name="Ko S.-R."/>
            <person name="Ahn C.-Y."/>
            <person name="Oh H.-M."/>
        </authorList>
    </citation>
    <scope>NUCLEOTIDE SEQUENCE</scope>
    <source>
        <strain evidence="2">20NA77.5</strain>
    </source>
</reference>
<dbReference type="SUPFAM" id="SSF52540">
    <property type="entry name" value="P-loop containing nucleoside triphosphate hydrolases"/>
    <property type="match status" value="1"/>
</dbReference>
<dbReference type="RefSeq" id="WP_309481134.1">
    <property type="nucleotide sequence ID" value="NZ_CP133720.1"/>
</dbReference>
<gene>
    <name evidence="2" type="ORF">RF679_13390</name>
</gene>
<dbReference type="PANTHER" id="PTHR13696">
    <property type="entry name" value="P-LOOP CONTAINING NUCLEOSIDE TRIPHOSPHATE HYDROLASE"/>
    <property type="match status" value="1"/>
</dbReference>
<dbReference type="Proteomes" id="UP001181355">
    <property type="component" value="Chromosome"/>
</dbReference>
<evidence type="ECO:0000313" key="3">
    <source>
        <dbReference type="Proteomes" id="UP001181355"/>
    </source>
</evidence>
<dbReference type="PANTHER" id="PTHR13696:SF99">
    <property type="entry name" value="COBYRINIC ACID AC-DIAMIDE SYNTHASE"/>
    <property type="match status" value="1"/>
</dbReference>
<protein>
    <submittedName>
        <fullName evidence="2">ParA family protein</fullName>
    </submittedName>
</protein>
<dbReference type="Gene3D" id="3.40.50.300">
    <property type="entry name" value="P-loop containing nucleotide triphosphate hydrolases"/>
    <property type="match status" value="1"/>
</dbReference>
<sequence length="278" mass="31266">MVAKLASIINMKGGVGKTTLSFNLAYYLAEGLKKKVLLIDLDPQANATIVSTDEINYQTHLKNKKTIADVFIHTFRTYGPITQSNPPSLNIDEFIYKVFSDSSSEGSFDLIPSELILSSVLKGMTLGPYDLDQLITEKVKHKYDFILIDCSPTYSSLTTIALNTTKAVLIPMISDSFGAYGTKLMKQVLEEHENDYGFEPKVIGVIFTMWDKNQQNQITQSNEIIKGWDSGKLFRSRISQNNWYRVANGKRTSFLTTPANNEAKIEFITFVNEFLAKV</sequence>
<organism evidence="2 3">
    <name type="scientific">Undibacterium cyanobacteriorum</name>
    <dbReference type="NCBI Taxonomy" id="3073561"/>
    <lineage>
        <taxon>Bacteria</taxon>
        <taxon>Pseudomonadati</taxon>
        <taxon>Pseudomonadota</taxon>
        <taxon>Betaproteobacteria</taxon>
        <taxon>Burkholderiales</taxon>
        <taxon>Oxalobacteraceae</taxon>
        <taxon>Undibacterium</taxon>
    </lineage>
</organism>
<evidence type="ECO:0000259" key="1">
    <source>
        <dbReference type="Pfam" id="PF13614"/>
    </source>
</evidence>
<proteinExistence type="predicted"/>
<keyword evidence="3" id="KW-1185">Reference proteome</keyword>
<feature type="domain" description="AAA" evidence="1">
    <location>
        <begin position="4"/>
        <end position="188"/>
    </location>
</feature>
<dbReference type="CDD" id="cd02042">
    <property type="entry name" value="ParAB_family"/>
    <property type="match status" value="1"/>
</dbReference>
<accession>A0ABY9RFK7</accession>
<evidence type="ECO:0000313" key="2">
    <source>
        <dbReference type="EMBL" id="WMW79639.1"/>
    </source>
</evidence>